<evidence type="ECO:0008006" key="8">
    <source>
        <dbReference type="Google" id="ProtNLM"/>
    </source>
</evidence>
<organism evidence="6 7">
    <name type="scientific">Gossypium aridum</name>
    <name type="common">American cotton</name>
    <name type="synonym">Erioxylum aridum</name>
    <dbReference type="NCBI Taxonomy" id="34290"/>
    <lineage>
        <taxon>Eukaryota</taxon>
        <taxon>Viridiplantae</taxon>
        <taxon>Streptophyta</taxon>
        <taxon>Embryophyta</taxon>
        <taxon>Tracheophyta</taxon>
        <taxon>Spermatophyta</taxon>
        <taxon>Magnoliopsida</taxon>
        <taxon>eudicotyledons</taxon>
        <taxon>Gunneridae</taxon>
        <taxon>Pentapetalae</taxon>
        <taxon>rosids</taxon>
        <taxon>malvids</taxon>
        <taxon>Malvales</taxon>
        <taxon>Malvaceae</taxon>
        <taxon>Malvoideae</taxon>
        <taxon>Gossypium</taxon>
    </lineage>
</organism>
<feature type="repeat" description="PPR" evidence="3">
    <location>
        <begin position="550"/>
        <end position="584"/>
    </location>
</feature>
<dbReference type="Proteomes" id="UP000593577">
    <property type="component" value="Unassembled WGS sequence"/>
</dbReference>
<dbReference type="SUPFAM" id="SSF81901">
    <property type="entry name" value="HCP-like"/>
    <property type="match status" value="1"/>
</dbReference>
<dbReference type="PROSITE" id="PS51375">
    <property type="entry name" value="PPR"/>
    <property type="match status" value="7"/>
</dbReference>
<feature type="repeat" description="PPR" evidence="3">
    <location>
        <begin position="445"/>
        <end position="479"/>
    </location>
</feature>
<sequence>MKAKCFLDENKEPAFAYGVGIMGARLLASMYVVLPMEQCREKCSLLEREIFKILKIMANINGLSNFSKIFGSLPNDNTTVKTHLKPQDFFRRGRKMKSLYQQQRRFLLLNVNYLRRLFFSDQSRISKKGDPSMKWPSPSSSPLSNTRPHPTPTSGFSQNKISIISNLLKDPAITSSLSFESALDQTRVDPDPDLVQAIFERFDSSPKLLHNLFLWAEKKPGFESSATLFNSMINILGKARKFEDAWTLVLDRIDVGKEDSNLVSVNTFIILIRRYARAGMTQPAIRTFEFASCLDKICSSNDKSNLFEIILDSLCKEGHVGVASEYFSRKKETDLCWVPSIKVYNMLLNGWLRLRKLKHAEKLWLDMKKNGVSPSVVSYGTLIEGYCTMRRVERAMELVDEMKGVGIQPNLKVYNPIIDALGEAGRLKDALVMMGRVLFCELSPDISTYNSLVKGYCKSKDLAGASKILKMMISRGCIPTTTTYNYFFRYFLKFRKIEEAMNLYTKIIQSGHTPDRLTYQVLLKLLCEEERLDLAVQVSKEMMVRGYDRDLASSTMLVHLLCKMHRFEDAFREFEDMIQRGLAPQYLTFQRMNDELKKRGMTKMASKLCGIMSSIHSSKKLPNTYGGDEDSSQARRTSIRQLSDMLKTCNDPRELVKHRFLSENAVSRAGQLIEIIKKRAKETSMNS</sequence>
<keyword evidence="5" id="KW-0472">Membrane</keyword>
<dbReference type="EMBL" id="JABFAA010000004">
    <property type="protein sequence ID" value="MBA0679801.1"/>
    <property type="molecule type" value="Genomic_DNA"/>
</dbReference>
<dbReference type="PANTHER" id="PTHR47933">
    <property type="entry name" value="PENTATRICOPEPTIDE REPEAT-CONTAINING PROTEIN 1, MITOCHONDRIAL"/>
    <property type="match status" value="1"/>
</dbReference>
<proteinExistence type="inferred from homology"/>
<dbReference type="AlphaFoldDB" id="A0A7J8WXP4"/>
<feature type="repeat" description="PPR" evidence="3">
    <location>
        <begin position="375"/>
        <end position="409"/>
    </location>
</feature>
<feature type="transmembrane region" description="Helical" evidence="5">
    <location>
        <begin position="14"/>
        <end position="34"/>
    </location>
</feature>
<dbReference type="NCBIfam" id="TIGR00756">
    <property type="entry name" value="PPR"/>
    <property type="match status" value="4"/>
</dbReference>
<dbReference type="PANTHER" id="PTHR47933:SF11">
    <property type="entry name" value="PENTATRICOPEPTIDE REPEAT-CONTAINING PROTEIN 2"/>
    <property type="match status" value="1"/>
</dbReference>
<keyword evidence="5" id="KW-1133">Transmembrane helix</keyword>
<keyword evidence="5" id="KW-0812">Transmembrane</keyword>
<comment type="caution">
    <text evidence="6">The sequence shown here is derived from an EMBL/GenBank/DDBJ whole genome shotgun (WGS) entry which is preliminary data.</text>
</comment>
<feature type="repeat" description="PPR" evidence="3">
    <location>
        <begin position="515"/>
        <end position="549"/>
    </location>
</feature>
<dbReference type="InterPro" id="IPR002885">
    <property type="entry name" value="PPR_rpt"/>
</dbReference>
<protein>
    <recommendedName>
        <fullName evidence="8">Pentatricopeptide repeat-containing protein</fullName>
    </recommendedName>
</protein>
<feature type="repeat" description="PPR" evidence="3">
    <location>
        <begin position="480"/>
        <end position="514"/>
    </location>
</feature>
<feature type="region of interest" description="Disordered" evidence="4">
    <location>
        <begin position="126"/>
        <end position="157"/>
    </location>
</feature>
<evidence type="ECO:0000256" key="3">
    <source>
        <dbReference type="PROSITE-ProRule" id="PRU00708"/>
    </source>
</evidence>
<keyword evidence="2" id="KW-0677">Repeat</keyword>
<gene>
    <name evidence="6" type="ORF">Goari_011549</name>
</gene>
<keyword evidence="7" id="KW-1185">Reference proteome</keyword>
<comment type="similarity">
    <text evidence="1">Belongs to the PPR family. P subfamily.</text>
</comment>
<evidence type="ECO:0000256" key="4">
    <source>
        <dbReference type="SAM" id="MobiDB-lite"/>
    </source>
</evidence>
<evidence type="ECO:0000313" key="7">
    <source>
        <dbReference type="Proteomes" id="UP000593577"/>
    </source>
</evidence>
<feature type="compositionally biased region" description="Low complexity" evidence="4">
    <location>
        <begin position="132"/>
        <end position="148"/>
    </location>
</feature>
<accession>A0A7J8WXP4</accession>
<dbReference type="GO" id="GO:0003729">
    <property type="term" value="F:mRNA binding"/>
    <property type="evidence" value="ECO:0007669"/>
    <property type="project" value="TreeGrafter"/>
</dbReference>
<feature type="repeat" description="PPR" evidence="3">
    <location>
        <begin position="410"/>
        <end position="444"/>
    </location>
</feature>
<dbReference type="InterPro" id="IPR051240">
    <property type="entry name" value="Mito_RNA-Proc/Resp"/>
</dbReference>
<evidence type="ECO:0000313" key="6">
    <source>
        <dbReference type="EMBL" id="MBA0679801.1"/>
    </source>
</evidence>
<dbReference type="Gene3D" id="1.25.40.10">
    <property type="entry name" value="Tetratricopeptide repeat domain"/>
    <property type="match status" value="3"/>
</dbReference>
<reference evidence="6 7" key="1">
    <citation type="journal article" date="2019" name="Genome Biol. Evol.">
        <title>Insights into the evolution of the New World diploid cottons (Gossypium, subgenus Houzingenia) based on genome sequencing.</title>
        <authorList>
            <person name="Grover C.E."/>
            <person name="Arick M.A. 2nd"/>
            <person name="Thrash A."/>
            <person name="Conover J.L."/>
            <person name="Sanders W.S."/>
            <person name="Peterson D.G."/>
            <person name="Frelichowski J.E."/>
            <person name="Scheffler J.A."/>
            <person name="Scheffler B.E."/>
            <person name="Wendel J.F."/>
        </authorList>
    </citation>
    <scope>NUCLEOTIDE SEQUENCE [LARGE SCALE GENOMIC DNA]</scope>
    <source>
        <strain evidence="6">185</strain>
        <tissue evidence="6">Leaf</tissue>
    </source>
</reference>
<name>A0A7J8WXP4_GOSAI</name>
<dbReference type="Pfam" id="PF01535">
    <property type="entry name" value="PPR"/>
    <property type="match status" value="2"/>
</dbReference>
<evidence type="ECO:0000256" key="1">
    <source>
        <dbReference type="ARBA" id="ARBA00007626"/>
    </source>
</evidence>
<evidence type="ECO:0000256" key="5">
    <source>
        <dbReference type="SAM" id="Phobius"/>
    </source>
</evidence>
<evidence type="ECO:0000256" key="2">
    <source>
        <dbReference type="ARBA" id="ARBA00022737"/>
    </source>
</evidence>
<dbReference type="InterPro" id="IPR011990">
    <property type="entry name" value="TPR-like_helical_dom_sf"/>
</dbReference>
<dbReference type="Pfam" id="PF13041">
    <property type="entry name" value="PPR_2"/>
    <property type="match status" value="2"/>
</dbReference>
<feature type="repeat" description="PPR" evidence="3">
    <location>
        <begin position="340"/>
        <end position="374"/>
    </location>
</feature>